<name>A0ABP9UWZ1_9BACT</name>
<evidence type="ECO:0000313" key="2">
    <source>
        <dbReference type="EMBL" id="GAA5484574.1"/>
    </source>
</evidence>
<proteinExistence type="predicted"/>
<protein>
    <submittedName>
        <fullName evidence="2">Uncharacterized protein</fullName>
    </submittedName>
</protein>
<accession>A0ABP9UWZ1</accession>
<dbReference type="SUPFAM" id="SSF63829">
    <property type="entry name" value="Calcium-dependent phosphotriesterase"/>
    <property type="match status" value="1"/>
</dbReference>
<dbReference type="InterPro" id="IPR022519">
    <property type="entry name" value="Gloeo/Verruco_rpt"/>
</dbReference>
<feature type="signal peptide" evidence="1">
    <location>
        <begin position="1"/>
        <end position="19"/>
    </location>
</feature>
<dbReference type="EMBL" id="BAABRI010000028">
    <property type="protein sequence ID" value="GAA5484574.1"/>
    <property type="molecule type" value="Genomic_DNA"/>
</dbReference>
<dbReference type="SUPFAM" id="SSF63825">
    <property type="entry name" value="YWTD domain"/>
    <property type="match status" value="1"/>
</dbReference>
<keyword evidence="1" id="KW-0732">Signal</keyword>
<sequence>MCLLSRLLPACLAICQAAAMPWTTTVLQTFTKPGANPTAPLVRGADGGLYGTSSSGGAAGVGTLFRVESGKVLTIHHFGAAGGSAPAAGMVVGGDGALYGTTDGGGAGGFGAVFRFDPATGTLATLFNFAGGNGSVPAELAWHGDGNFYGVTRAGGANGHGTLFKLTPGGTLTTLHSFTGTDGSDPCGPLEFAGGSFYGVCRSGGSSSLGTAFRITPGGTFTPLFSFSGNAGAHPGANPAAGLRLHSSGVLVGTTEYGGSAGFGTAFKLTTAAVPVHGVLHHFADPTGSQPAGRLVEGADANLYGTCAAGGTAGFGVLFRLTPGGIHTPLHQFSGNDGAVPRAGLVEDAGGLFHGTTSAGGPGQLGVAFTLSSGGAFAVEAVLSPGSGFLPSGAPVADGTGRWLFPLARGGDLGGGTIAAIDPDTGELTSHALDPAIGDTPDGALSSLNGVFYGICARGGLFDRGSAFVYDPLSGPAALADFDTAGGSLAEGPLVPLTGALFGMAREGGSSVRGTLYRLSTTGSRLRVLSFTGTTGSTPGRDPRGPLVLAPNQSLYGTTALGGSSNLGVVFKINALGAYTQLASFTSTGPNSPGGGLVLAADGMIYGSCRSGGDSGAGALIRIDPATDQWETAASFDPASSEEPLGPLLASDEGFIFGLTAGGAVFRFHPLLGLEIVADTGAAGAAEDESALAHTGGLALLPDRSLLCTLPAGGPGGGGQVVRIVPPAPRTAWKLAQLGDAQAPDTGDPDGDSLPNLVEYALGLDPAVPDALPAAALVSGALEVTLARDPARTDVAVSVEATSDLEGPWETLASTSSGLPYTGPGYVSGDAATPSLKAVRIRDTLSPPSAPRRFLRLRVDP</sequence>
<comment type="caution">
    <text evidence="2">The sequence shown here is derived from an EMBL/GenBank/DDBJ whole genome shotgun (WGS) entry which is preliminary data.</text>
</comment>
<keyword evidence="3" id="KW-1185">Reference proteome</keyword>
<organism evidence="2 3">
    <name type="scientific">Haloferula sargassicola</name>
    <dbReference type="NCBI Taxonomy" id="490096"/>
    <lineage>
        <taxon>Bacteria</taxon>
        <taxon>Pseudomonadati</taxon>
        <taxon>Verrucomicrobiota</taxon>
        <taxon>Verrucomicrobiia</taxon>
        <taxon>Verrucomicrobiales</taxon>
        <taxon>Verrucomicrobiaceae</taxon>
        <taxon>Haloferula</taxon>
    </lineage>
</organism>
<evidence type="ECO:0000313" key="3">
    <source>
        <dbReference type="Proteomes" id="UP001476282"/>
    </source>
</evidence>
<reference evidence="2 3" key="1">
    <citation type="submission" date="2024-02" db="EMBL/GenBank/DDBJ databases">
        <title>Haloferula sargassicola NBRC 104335.</title>
        <authorList>
            <person name="Ichikawa N."/>
            <person name="Katano-Makiyama Y."/>
            <person name="Hidaka K."/>
        </authorList>
    </citation>
    <scope>NUCLEOTIDE SEQUENCE [LARGE SCALE GENOMIC DNA]</scope>
    <source>
        <strain evidence="2 3">NBRC 104335</strain>
    </source>
</reference>
<gene>
    <name evidence="2" type="ORF">Hsar01_03818</name>
</gene>
<dbReference type="NCBIfam" id="TIGR03803">
    <property type="entry name" value="Gloeo_Verruco"/>
    <property type="match status" value="10"/>
</dbReference>
<dbReference type="Proteomes" id="UP001476282">
    <property type="component" value="Unassembled WGS sequence"/>
</dbReference>
<feature type="chain" id="PRO_5046890161" evidence="1">
    <location>
        <begin position="20"/>
        <end position="861"/>
    </location>
</feature>
<evidence type="ECO:0000256" key="1">
    <source>
        <dbReference type="SAM" id="SignalP"/>
    </source>
</evidence>